<evidence type="ECO:0000256" key="1">
    <source>
        <dbReference type="SAM" id="MobiDB-lite"/>
    </source>
</evidence>
<keyword evidence="4" id="KW-1185">Reference proteome</keyword>
<feature type="chain" id="PRO_5039584281" evidence="2">
    <location>
        <begin position="27"/>
        <end position="174"/>
    </location>
</feature>
<sequence>MGTWSRLSWVTVAVLMLAGCTTGRSTAPVAEPGTTAPTSAPASAPTGCADRVERGPLPVWADAGFSGDARAPHVVGAQDEIAAVLFGNPLRVARTDGSTNKILWVARPAPTPPVTEPATLRITATLAGSGIRVTREVPGGPGPSVVDLPRAGCWHLELSWSGRTDTMDLGYAES</sequence>
<evidence type="ECO:0000256" key="2">
    <source>
        <dbReference type="SAM" id="SignalP"/>
    </source>
</evidence>
<evidence type="ECO:0000313" key="3">
    <source>
        <dbReference type="EMBL" id="RKN45368.1"/>
    </source>
</evidence>
<feature type="region of interest" description="Disordered" evidence="1">
    <location>
        <begin position="24"/>
        <end position="46"/>
    </location>
</feature>
<proteinExistence type="predicted"/>
<dbReference type="OrthoDB" id="4271329at2"/>
<reference evidence="3 4" key="1">
    <citation type="journal article" date="2004" name="Syst. Appl. Microbiol.">
        <title>Cryptoendolithic actinomycetes from antarctic sandstone rock samples: Micromonospora endolithica sp. nov. and two isolates related to Micromonospora coerulea Jensen 1932.</title>
        <authorList>
            <person name="Hirsch P."/>
            <person name="Mevs U."/>
            <person name="Kroppenstedt R.M."/>
            <person name="Schumann P."/>
            <person name="Stackebrandt E."/>
        </authorList>
    </citation>
    <scope>NUCLEOTIDE SEQUENCE [LARGE SCALE GENOMIC DNA]</scope>
    <source>
        <strain evidence="3 4">JCM 12677</strain>
    </source>
</reference>
<dbReference type="EMBL" id="RBAK01000006">
    <property type="protein sequence ID" value="RKN45368.1"/>
    <property type="molecule type" value="Genomic_DNA"/>
</dbReference>
<organism evidence="3 4">
    <name type="scientific">Micromonospora endolithica</name>
    <dbReference type="NCBI Taxonomy" id="230091"/>
    <lineage>
        <taxon>Bacteria</taxon>
        <taxon>Bacillati</taxon>
        <taxon>Actinomycetota</taxon>
        <taxon>Actinomycetes</taxon>
        <taxon>Micromonosporales</taxon>
        <taxon>Micromonosporaceae</taxon>
        <taxon>Micromonospora</taxon>
    </lineage>
</organism>
<accession>A0A3A9ZAP8</accession>
<protein>
    <submittedName>
        <fullName evidence="3">Uncharacterized protein</fullName>
    </submittedName>
</protein>
<dbReference type="Proteomes" id="UP000281726">
    <property type="component" value="Unassembled WGS sequence"/>
</dbReference>
<comment type="caution">
    <text evidence="3">The sequence shown here is derived from an EMBL/GenBank/DDBJ whole genome shotgun (WGS) entry which is preliminary data.</text>
</comment>
<feature type="compositionally biased region" description="Low complexity" evidence="1">
    <location>
        <begin position="32"/>
        <end position="46"/>
    </location>
</feature>
<name>A0A3A9ZAP8_9ACTN</name>
<keyword evidence="2" id="KW-0732">Signal</keyword>
<dbReference type="AlphaFoldDB" id="A0A3A9ZAP8"/>
<evidence type="ECO:0000313" key="4">
    <source>
        <dbReference type="Proteomes" id="UP000281726"/>
    </source>
</evidence>
<feature type="signal peptide" evidence="2">
    <location>
        <begin position="1"/>
        <end position="26"/>
    </location>
</feature>
<dbReference type="RefSeq" id="WP_120729432.1">
    <property type="nucleotide sequence ID" value="NZ_RBAK01000006.1"/>
</dbReference>
<dbReference type="PROSITE" id="PS51257">
    <property type="entry name" value="PROKAR_LIPOPROTEIN"/>
    <property type="match status" value="1"/>
</dbReference>
<gene>
    <name evidence="3" type="ORF">D7223_17310</name>
</gene>